<keyword evidence="2" id="KW-1185">Reference proteome</keyword>
<organism evidence="1 2">
    <name type="scientific">Brachionus calyciflorus</name>
    <dbReference type="NCBI Taxonomy" id="104777"/>
    <lineage>
        <taxon>Eukaryota</taxon>
        <taxon>Metazoa</taxon>
        <taxon>Spiralia</taxon>
        <taxon>Gnathifera</taxon>
        <taxon>Rotifera</taxon>
        <taxon>Eurotatoria</taxon>
        <taxon>Monogononta</taxon>
        <taxon>Pseudotrocha</taxon>
        <taxon>Ploima</taxon>
        <taxon>Brachionidae</taxon>
        <taxon>Brachionus</taxon>
    </lineage>
</organism>
<evidence type="ECO:0000313" key="1">
    <source>
        <dbReference type="EMBL" id="CAF0998998.1"/>
    </source>
</evidence>
<dbReference type="OrthoDB" id="2499658at2759"/>
<comment type="caution">
    <text evidence="1">The sequence shown here is derived from an EMBL/GenBank/DDBJ whole genome shotgun (WGS) entry which is preliminary data.</text>
</comment>
<dbReference type="InterPro" id="IPR036397">
    <property type="entry name" value="RNaseH_sf"/>
</dbReference>
<protein>
    <submittedName>
        <fullName evidence="1">Uncharacterized protein</fullName>
    </submittedName>
</protein>
<dbReference type="EMBL" id="CAJNOC010003816">
    <property type="protein sequence ID" value="CAF0998998.1"/>
    <property type="molecule type" value="Genomic_DNA"/>
</dbReference>
<dbReference type="Proteomes" id="UP000663879">
    <property type="component" value="Unassembled WGS sequence"/>
</dbReference>
<dbReference type="GO" id="GO:0003676">
    <property type="term" value="F:nucleic acid binding"/>
    <property type="evidence" value="ECO:0007669"/>
    <property type="project" value="InterPro"/>
</dbReference>
<gene>
    <name evidence="1" type="ORF">OXX778_LOCUS16305</name>
</gene>
<accession>A0A814GP84</accession>
<dbReference type="SUPFAM" id="SSF53098">
    <property type="entry name" value="Ribonuclease H-like"/>
    <property type="match status" value="1"/>
</dbReference>
<name>A0A814GP84_9BILA</name>
<proteinExistence type="predicted"/>
<sequence length="160" mass="18585">MQRGQLDLIDYQSMPDGIYKWIMHYQDHHNKFSYLSPLTSKEANEVAIRLIEIFTLIGAPFGSVERANADIKNMLSLWMKDNKSTNWSLGLKFVQMTKNNSYHRIIKCTPYFATFGKEMNYGVGISSIPKDLLSHISTEEELEQLWKNNIEKNSPEHIQV</sequence>
<dbReference type="Gene3D" id="3.30.420.10">
    <property type="entry name" value="Ribonuclease H-like superfamily/Ribonuclease H"/>
    <property type="match status" value="1"/>
</dbReference>
<dbReference type="AlphaFoldDB" id="A0A814GP84"/>
<dbReference type="InterPro" id="IPR012337">
    <property type="entry name" value="RNaseH-like_sf"/>
</dbReference>
<reference evidence="1" key="1">
    <citation type="submission" date="2021-02" db="EMBL/GenBank/DDBJ databases">
        <authorList>
            <person name="Nowell W R."/>
        </authorList>
    </citation>
    <scope>NUCLEOTIDE SEQUENCE</scope>
    <source>
        <strain evidence="1">Ploen Becks lab</strain>
    </source>
</reference>
<evidence type="ECO:0000313" key="2">
    <source>
        <dbReference type="Proteomes" id="UP000663879"/>
    </source>
</evidence>